<evidence type="ECO:0000256" key="3">
    <source>
        <dbReference type="PIRNR" id="PIRNR001365"/>
    </source>
</evidence>
<dbReference type="Pfam" id="PF00701">
    <property type="entry name" value="DHDPS"/>
    <property type="match status" value="1"/>
</dbReference>
<dbReference type="SMART" id="SM01130">
    <property type="entry name" value="DHDPS"/>
    <property type="match status" value="1"/>
</dbReference>
<organism evidence="5 6">
    <name type="scientific">Pelagovum pacificum</name>
    <dbReference type="NCBI Taxonomy" id="2588711"/>
    <lineage>
        <taxon>Bacteria</taxon>
        <taxon>Pseudomonadati</taxon>
        <taxon>Pseudomonadota</taxon>
        <taxon>Alphaproteobacteria</taxon>
        <taxon>Rhodobacterales</taxon>
        <taxon>Paracoccaceae</taxon>
        <taxon>Pelagovum</taxon>
    </lineage>
</organism>
<keyword evidence="6" id="KW-1185">Reference proteome</keyword>
<comment type="similarity">
    <text evidence="1 3">Belongs to the DapA family.</text>
</comment>
<accession>A0A5C5G9C7</accession>
<dbReference type="Proteomes" id="UP000314011">
    <property type="component" value="Unassembled WGS sequence"/>
</dbReference>
<evidence type="ECO:0000256" key="2">
    <source>
        <dbReference type="ARBA" id="ARBA00023239"/>
    </source>
</evidence>
<dbReference type="GO" id="GO:0005829">
    <property type="term" value="C:cytosol"/>
    <property type="evidence" value="ECO:0007669"/>
    <property type="project" value="TreeGrafter"/>
</dbReference>
<dbReference type="RefSeq" id="WP_140197373.1">
    <property type="nucleotide sequence ID" value="NZ_CP065915.1"/>
</dbReference>
<dbReference type="GO" id="GO:0008840">
    <property type="term" value="F:4-hydroxy-tetrahydrodipicolinate synthase activity"/>
    <property type="evidence" value="ECO:0007669"/>
    <property type="project" value="TreeGrafter"/>
</dbReference>
<evidence type="ECO:0000313" key="5">
    <source>
        <dbReference type="EMBL" id="TNY30578.1"/>
    </source>
</evidence>
<evidence type="ECO:0000256" key="1">
    <source>
        <dbReference type="ARBA" id="ARBA00007592"/>
    </source>
</evidence>
<evidence type="ECO:0000256" key="4">
    <source>
        <dbReference type="PIRSR" id="PIRSR001365-2"/>
    </source>
</evidence>
<evidence type="ECO:0000313" key="6">
    <source>
        <dbReference type="Proteomes" id="UP000314011"/>
    </source>
</evidence>
<protein>
    <submittedName>
        <fullName evidence="5">Dihydrodipicolinate synthase family protein</fullName>
    </submittedName>
</protein>
<dbReference type="Gene3D" id="3.20.20.70">
    <property type="entry name" value="Aldolase class I"/>
    <property type="match status" value="1"/>
</dbReference>
<dbReference type="PANTHER" id="PTHR12128:SF66">
    <property type="entry name" value="4-HYDROXY-2-OXOGLUTARATE ALDOLASE, MITOCHONDRIAL"/>
    <property type="match status" value="1"/>
</dbReference>
<dbReference type="EMBL" id="VFFF01000004">
    <property type="protein sequence ID" value="TNY30578.1"/>
    <property type="molecule type" value="Genomic_DNA"/>
</dbReference>
<keyword evidence="2 3" id="KW-0456">Lyase</keyword>
<dbReference type="AlphaFoldDB" id="A0A5C5G9C7"/>
<proteinExistence type="inferred from homology"/>
<sequence length="308" mass="33135">MSLINENSSGVFVISATPFHPDGEIDWESLDRVTDSYFEDGADGLAILGMMGEAPKMTQPEAVEIARRVITRAEGRPVVVGVSAPGLAAIRDLSRAVMDMGAAGAMVAPPSSLKTDPQIHAYYGQVIEALGDDTPVVLQDFPLATSVKISDDVMSRIIRDMPSIKMLKHEDWPGLAKIARIRADEAAGQRRLSILCGNAGLFLPEEVARGADGAMTGFGFPKMMVEVTRLAKAGDMDRAQDVFDAYLPLVRYESQPGLGLAVRKHVLARRGVIASPALRKPGAMLDAASAAEVDRLIDRQEKRLKELG</sequence>
<dbReference type="InterPro" id="IPR002220">
    <property type="entry name" value="DapA-like"/>
</dbReference>
<dbReference type="SUPFAM" id="SSF51569">
    <property type="entry name" value="Aldolase"/>
    <property type="match status" value="1"/>
</dbReference>
<feature type="binding site" evidence="4">
    <location>
        <position position="215"/>
    </location>
    <ligand>
        <name>pyruvate</name>
        <dbReference type="ChEBI" id="CHEBI:15361"/>
    </ligand>
</feature>
<dbReference type="CDD" id="cd00408">
    <property type="entry name" value="DHDPS-like"/>
    <property type="match status" value="1"/>
</dbReference>
<dbReference type="PANTHER" id="PTHR12128">
    <property type="entry name" value="DIHYDRODIPICOLINATE SYNTHASE"/>
    <property type="match status" value="1"/>
</dbReference>
<dbReference type="OrthoDB" id="9796205at2"/>
<dbReference type="InterPro" id="IPR013785">
    <property type="entry name" value="Aldolase_TIM"/>
</dbReference>
<name>A0A5C5G9C7_9RHOB</name>
<reference evidence="5 6" key="1">
    <citation type="submission" date="2019-06" db="EMBL/GenBank/DDBJ databases">
        <title>Genome of new Rhodobacteraceae sp. SM1903.</title>
        <authorList>
            <person name="Ren X."/>
        </authorList>
    </citation>
    <scope>NUCLEOTIDE SEQUENCE [LARGE SCALE GENOMIC DNA]</scope>
    <source>
        <strain evidence="5 6">SM1903</strain>
    </source>
</reference>
<dbReference type="PIRSF" id="PIRSF001365">
    <property type="entry name" value="DHDPS"/>
    <property type="match status" value="1"/>
</dbReference>
<comment type="caution">
    <text evidence="5">The sequence shown here is derived from an EMBL/GenBank/DDBJ whole genome shotgun (WGS) entry which is preliminary data.</text>
</comment>
<gene>
    <name evidence="5" type="ORF">FHY64_18520</name>
</gene>